<name>A0A381P1C0_9ZZZZ</name>
<accession>A0A381P1C0</accession>
<proteinExistence type="predicted"/>
<gene>
    <name evidence="1" type="ORF">METZ01_LOCUS13545</name>
</gene>
<dbReference type="Gene3D" id="3.30.300.20">
    <property type="match status" value="1"/>
</dbReference>
<dbReference type="InterPro" id="IPR036102">
    <property type="entry name" value="OsmC/Ohrsf"/>
</dbReference>
<sequence length="77" mass="8788">MAISANKYDIDVSGTDASVKKIMGSDPRRISEIAIDINMNKNIEEKDRRRLERAALACPVHKSLHPDLVKKIRFFYS</sequence>
<reference evidence="1" key="1">
    <citation type="submission" date="2018-05" db="EMBL/GenBank/DDBJ databases">
        <authorList>
            <person name="Lanie J.A."/>
            <person name="Ng W.-L."/>
            <person name="Kazmierczak K.M."/>
            <person name="Andrzejewski T.M."/>
            <person name="Davidsen T.M."/>
            <person name="Wayne K.J."/>
            <person name="Tettelin H."/>
            <person name="Glass J.I."/>
            <person name="Rusch D."/>
            <person name="Podicherti R."/>
            <person name="Tsui H.-C.T."/>
            <person name="Winkler M.E."/>
        </authorList>
    </citation>
    <scope>NUCLEOTIDE SEQUENCE</scope>
</reference>
<protein>
    <submittedName>
        <fullName evidence="1">Uncharacterized protein</fullName>
    </submittedName>
</protein>
<dbReference type="AlphaFoldDB" id="A0A381P1C0"/>
<organism evidence="1">
    <name type="scientific">marine metagenome</name>
    <dbReference type="NCBI Taxonomy" id="408172"/>
    <lineage>
        <taxon>unclassified sequences</taxon>
        <taxon>metagenomes</taxon>
        <taxon>ecological metagenomes</taxon>
    </lineage>
</organism>
<dbReference type="SUPFAM" id="SSF82784">
    <property type="entry name" value="OsmC-like"/>
    <property type="match status" value="1"/>
</dbReference>
<dbReference type="InterPro" id="IPR015946">
    <property type="entry name" value="KH_dom-like_a/b"/>
</dbReference>
<evidence type="ECO:0000313" key="1">
    <source>
        <dbReference type="EMBL" id="SUZ60691.1"/>
    </source>
</evidence>
<dbReference type="EMBL" id="UINC01000759">
    <property type="protein sequence ID" value="SUZ60691.1"/>
    <property type="molecule type" value="Genomic_DNA"/>
</dbReference>